<comment type="caution">
    <text evidence="4">The sequence shown here is derived from an EMBL/GenBank/DDBJ whole genome shotgun (WGS) entry which is preliminary data.</text>
</comment>
<keyword evidence="5" id="KW-1185">Reference proteome</keyword>
<dbReference type="Pfam" id="PF11807">
    <property type="entry name" value="UstYa"/>
    <property type="match status" value="1"/>
</dbReference>
<evidence type="ECO:0000256" key="2">
    <source>
        <dbReference type="SAM" id="MobiDB-lite"/>
    </source>
</evidence>
<reference evidence="4" key="1">
    <citation type="submission" date="2021-03" db="EMBL/GenBank/DDBJ databases">
        <authorList>
            <person name="Tagirdzhanova G."/>
        </authorList>
    </citation>
    <scope>NUCLEOTIDE SEQUENCE</scope>
</reference>
<dbReference type="PANTHER" id="PTHR33365">
    <property type="entry name" value="YALI0B05434P"/>
    <property type="match status" value="1"/>
</dbReference>
<dbReference type="GO" id="GO:0043386">
    <property type="term" value="P:mycotoxin biosynthetic process"/>
    <property type="evidence" value="ECO:0007669"/>
    <property type="project" value="InterPro"/>
</dbReference>
<keyword evidence="3" id="KW-0472">Membrane</keyword>
<keyword evidence="3" id="KW-0812">Transmembrane</keyword>
<dbReference type="AlphaFoldDB" id="A0A8H3EDK6"/>
<name>A0A8H3EDK6_9LECA</name>
<dbReference type="Proteomes" id="UP000664203">
    <property type="component" value="Unassembled WGS sequence"/>
</dbReference>
<organism evidence="4 5">
    <name type="scientific">Alectoria fallacina</name>
    <dbReference type="NCBI Taxonomy" id="1903189"/>
    <lineage>
        <taxon>Eukaryota</taxon>
        <taxon>Fungi</taxon>
        <taxon>Dikarya</taxon>
        <taxon>Ascomycota</taxon>
        <taxon>Pezizomycotina</taxon>
        <taxon>Lecanoromycetes</taxon>
        <taxon>OSLEUM clade</taxon>
        <taxon>Lecanoromycetidae</taxon>
        <taxon>Lecanorales</taxon>
        <taxon>Lecanorineae</taxon>
        <taxon>Parmeliaceae</taxon>
        <taxon>Alectoria</taxon>
    </lineage>
</organism>
<dbReference type="EMBL" id="CAJPDR010000006">
    <property type="protein sequence ID" value="CAF9904564.1"/>
    <property type="molecule type" value="Genomic_DNA"/>
</dbReference>
<keyword evidence="3" id="KW-1133">Transmembrane helix</keyword>
<feature type="region of interest" description="Disordered" evidence="2">
    <location>
        <begin position="280"/>
        <end position="299"/>
    </location>
</feature>
<dbReference type="PANTHER" id="PTHR33365:SF7">
    <property type="entry name" value="TAT PATHWAY SIGNAL SEQUENCE"/>
    <property type="match status" value="1"/>
</dbReference>
<evidence type="ECO:0000256" key="3">
    <source>
        <dbReference type="SAM" id="Phobius"/>
    </source>
</evidence>
<dbReference type="InterPro" id="IPR021765">
    <property type="entry name" value="UstYa-like"/>
</dbReference>
<evidence type="ECO:0000313" key="4">
    <source>
        <dbReference type="EMBL" id="CAF9904564.1"/>
    </source>
</evidence>
<gene>
    <name evidence="4" type="ORF">ALECFALPRED_008608</name>
</gene>
<proteinExistence type="inferred from homology"/>
<comment type="similarity">
    <text evidence="1">Belongs to the ustYa family.</text>
</comment>
<evidence type="ECO:0000256" key="1">
    <source>
        <dbReference type="ARBA" id="ARBA00035112"/>
    </source>
</evidence>
<accession>A0A8H3EDK6</accession>
<sequence length="299" mass="34065">MAALFKSSDSSKLDEKFHYTLARTSSDEGEGSLSSDGLLEKDTIQLAKTNSILRRYAPLIFAHIFIFLLYLVLLYLVASSYASYRRLNGPGLVITPAREAVLYEERSFTLGDRIQEKGIYSGKPSAELDLAWHNLLENENIRISPEVMDHYGRKDIGVAIPDGSGYVGTLNMWHEIHCIKRVHQYMYQDYYFKDSTPQQKEKNRLHNEHCLDFLRQSAMCHGDVGLITFHWTETSRMPVANATTHECVNWQKMEDWTKKDSVNMFRLGLVHPKFGPAYPDGEGDNIGVADGPPHEHGDH</sequence>
<protein>
    <submittedName>
        <fullName evidence="4">Uncharacterized protein</fullName>
    </submittedName>
</protein>
<evidence type="ECO:0000313" key="5">
    <source>
        <dbReference type="Proteomes" id="UP000664203"/>
    </source>
</evidence>
<dbReference type="OrthoDB" id="3687641at2759"/>
<feature type="transmembrane region" description="Helical" evidence="3">
    <location>
        <begin position="56"/>
        <end position="78"/>
    </location>
</feature>